<dbReference type="Pfam" id="PF00291">
    <property type="entry name" value="PALP"/>
    <property type="match status" value="1"/>
</dbReference>
<gene>
    <name evidence="4" type="ORF">NE646_15065</name>
</gene>
<dbReference type="GO" id="GO:1901605">
    <property type="term" value="P:alpha-amino acid metabolic process"/>
    <property type="evidence" value="ECO:0007669"/>
    <property type="project" value="UniProtKB-ARBA"/>
</dbReference>
<name>A0AAW5KKC5_9FIRM</name>
<comment type="cofactor">
    <cofactor evidence="1">
        <name>pyridoxal 5'-phosphate</name>
        <dbReference type="ChEBI" id="CHEBI:597326"/>
    </cofactor>
</comment>
<evidence type="ECO:0000256" key="2">
    <source>
        <dbReference type="ARBA" id="ARBA00022898"/>
    </source>
</evidence>
<keyword evidence="2" id="KW-0663">Pyridoxal phosphate</keyword>
<dbReference type="InterPro" id="IPR001926">
    <property type="entry name" value="TrpB-like_PALP"/>
</dbReference>
<organism evidence="4 5">
    <name type="scientific">Bittarella massiliensis</name>
    <name type="common">ex Durand et al. 2017</name>
    <dbReference type="NCBI Taxonomy" id="1720313"/>
    <lineage>
        <taxon>Bacteria</taxon>
        <taxon>Bacillati</taxon>
        <taxon>Bacillota</taxon>
        <taxon>Clostridia</taxon>
        <taxon>Eubacteriales</taxon>
        <taxon>Oscillospiraceae</taxon>
        <taxon>Bittarella (ex Durand et al. 2017)</taxon>
    </lineage>
</organism>
<protein>
    <recommendedName>
        <fullName evidence="3">Tryptophan synthase beta chain-like PALP domain-containing protein</fullName>
    </recommendedName>
</protein>
<comment type="caution">
    <text evidence="4">The sequence shown here is derived from an EMBL/GenBank/DDBJ whole genome shotgun (WGS) entry which is preliminary data.</text>
</comment>
<proteinExistence type="predicted"/>
<dbReference type="AlphaFoldDB" id="A0AAW5KKC5"/>
<dbReference type="Proteomes" id="UP001205063">
    <property type="component" value="Unassembled WGS sequence"/>
</dbReference>
<evidence type="ECO:0000256" key="1">
    <source>
        <dbReference type="ARBA" id="ARBA00001933"/>
    </source>
</evidence>
<dbReference type="PANTHER" id="PTHR10314">
    <property type="entry name" value="CYSTATHIONINE BETA-SYNTHASE"/>
    <property type="match status" value="1"/>
</dbReference>
<dbReference type="SUPFAM" id="SSF53686">
    <property type="entry name" value="Tryptophan synthase beta subunit-like PLP-dependent enzymes"/>
    <property type="match status" value="1"/>
</dbReference>
<feature type="non-terminal residue" evidence="4">
    <location>
        <position position="97"/>
    </location>
</feature>
<evidence type="ECO:0000313" key="5">
    <source>
        <dbReference type="Proteomes" id="UP001205063"/>
    </source>
</evidence>
<dbReference type="InterPro" id="IPR036052">
    <property type="entry name" value="TrpB-like_PALP_sf"/>
</dbReference>
<sequence>ELGVGGGGGAGGGADLPLVDEHRLGVLAAEGIGAGFVPPVLNTAVYDEIVPVQDADAFAAARAVGRREGLLVGISSGAAVWAAILLAKRAEKRGKTV</sequence>
<evidence type="ECO:0000313" key="4">
    <source>
        <dbReference type="EMBL" id="MCQ4950938.1"/>
    </source>
</evidence>
<feature type="domain" description="Tryptophan synthase beta chain-like PALP" evidence="3">
    <location>
        <begin position="28"/>
        <end position="95"/>
    </location>
</feature>
<feature type="non-terminal residue" evidence="4">
    <location>
        <position position="1"/>
    </location>
</feature>
<dbReference type="Gene3D" id="3.40.50.1100">
    <property type="match status" value="1"/>
</dbReference>
<reference evidence="4" key="1">
    <citation type="submission" date="2022-06" db="EMBL/GenBank/DDBJ databases">
        <title>Isolation of gut microbiota from human fecal samples.</title>
        <authorList>
            <person name="Pamer E.G."/>
            <person name="Barat B."/>
            <person name="Waligurski E."/>
            <person name="Medina S."/>
            <person name="Paddock L."/>
            <person name="Mostad J."/>
        </authorList>
    </citation>
    <scope>NUCLEOTIDE SEQUENCE</scope>
    <source>
        <strain evidence="4">DFI.7.96</strain>
    </source>
</reference>
<accession>A0AAW5KKC5</accession>
<evidence type="ECO:0000259" key="3">
    <source>
        <dbReference type="Pfam" id="PF00291"/>
    </source>
</evidence>
<dbReference type="InterPro" id="IPR050214">
    <property type="entry name" value="Cys_Synth/Cystath_Beta-Synth"/>
</dbReference>
<dbReference type="RefSeq" id="WP_368044637.1">
    <property type="nucleotide sequence ID" value="NZ_JANGAB010000468.1"/>
</dbReference>
<dbReference type="EMBL" id="JANGAB010000468">
    <property type="protein sequence ID" value="MCQ4950938.1"/>
    <property type="molecule type" value="Genomic_DNA"/>
</dbReference>